<feature type="binding site" evidence="14">
    <location>
        <position position="194"/>
    </location>
    <ligand>
        <name>thiamine diphosphate</name>
        <dbReference type="ChEBI" id="CHEBI:58937"/>
    </ligand>
</feature>
<dbReference type="EMBL" id="CP022992">
    <property type="protein sequence ID" value="ASW03956.1"/>
    <property type="molecule type" value="Genomic_DNA"/>
</dbReference>
<dbReference type="GO" id="GO:0004802">
    <property type="term" value="F:transketolase activity"/>
    <property type="evidence" value="ECO:0007669"/>
    <property type="project" value="UniProtKB-UniRule"/>
</dbReference>
<evidence type="ECO:0000256" key="9">
    <source>
        <dbReference type="ARBA" id="ARBA00023052"/>
    </source>
</evidence>
<keyword evidence="8 15" id="KW-0460">Magnesium</keyword>
<evidence type="ECO:0000256" key="16">
    <source>
        <dbReference type="PIRSR" id="PIRSR605478-5"/>
    </source>
</evidence>
<geneLocation type="plasmid" evidence="18 19">
    <name>pBN2</name>
</geneLocation>
<evidence type="ECO:0000256" key="1">
    <source>
        <dbReference type="ARBA" id="ARBA00001913"/>
    </source>
</evidence>
<keyword evidence="18" id="KW-0614">Plasmid</keyword>
<evidence type="ECO:0000313" key="18">
    <source>
        <dbReference type="EMBL" id="ASW03956.1"/>
    </source>
</evidence>
<dbReference type="Gene3D" id="3.40.50.970">
    <property type="match status" value="2"/>
</dbReference>
<dbReference type="InterPro" id="IPR033247">
    <property type="entry name" value="Transketolase_fam"/>
</dbReference>
<evidence type="ECO:0000256" key="13">
    <source>
        <dbReference type="PIRSR" id="PIRSR605478-2"/>
    </source>
</evidence>
<evidence type="ECO:0000259" key="17">
    <source>
        <dbReference type="SMART" id="SM00861"/>
    </source>
</evidence>
<feature type="binding site" evidence="13">
    <location>
        <position position="393"/>
    </location>
    <ligand>
        <name>substrate</name>
    </ligand>
</feature>
<comment type="cofactor">
    <cofactor evidence="2">
        <name>Co(2+)</name>
        <dbReference type="ChEBI" id="CHEBI:48828"/>
    </cofactor>
</comment>
<comment type="cofactor">
    <cofactor evidence="14">
        <name>thiamine diphosphate</name>
        <dbReference type="ChEBI" id="CHEBI:58937"/>
    </cofactor>
    <text evidence="14">Binds 1 thiamine pyrophosphate per subunit. During the reaction, the substrate forms a covalent intermediate with the cofactor.</text>
</comment>
<dbReference type="Pfam" id="PF02779">
    <property type="entry name" value="Transket_pyr"/>
    <property type="match status" value="1"/>
</dbReference>
<feature type="binding site" evidence="15">
    <location>
        <position position="194"/>
    </location>
    <ligand>
        <name>Mg(2+)</name>
        <dbReference type="ChEBI" id="CHEBI:18420"/>
    </ligand>
</feature>
<feature type="binding site" evidence="14">
    <location>
        <begin position="123"/>
        <end position="125"/>
    </location>
    <ligand>
        <name>thiamine diphosphate</name>
        <dbReference type="ChEBI" id="CHEBI:58937"/>
    </ligand>
</feature>
<dbReference type="FunFam" id="3.40.50.920:FF:000003">
    <property type="entry name" value="Transketolase"/>
    <property type="match status" value="1"/>
</dbReference>
<evidence type="ECO:0000256" key="4">
    <source>
        <dbReference type="ARBA" id="ARBA00011738"/>
    </source>
</evidence>
<evidence type="ECO:0000256" key="11">
    <source>
        <dbReference type="NCBIfam" id="TIGR00232"/>
    </source>
</evidence>
<evidence type="ECO:0000256" key="6">
    <source>
        <dbReference type="ARBA" id="ARBA00022679"/>
    </source>
</evidence>
<feature type="binding site" evidence="13">
    <location>
        <position position="366"/>
    </location>
    <ligand>
        <name>substrate</name>
    </ligand>
</feature>
<evidence type="ECO:0000256" key="10">
    <source>
        <dbReference type="ARBA" id="ARBA00049473"/>
    </source>
</evidence>
<dbReference type="GO" id="GO:0009052">
    <property type="term" value="P:pentose-phosphate shunt, non-oxidative branch"/>
    <property type="evidence" value="ECO:0007669"/>
    <property type="project" value="UniProtKB-ARBA"/>
</dbReference>
<dbReference type="Gene3D" id="3.40.50.920">
    <property type="match status" value="1"/>
</dbReference>
<comment type="similarity">
    <text evidence="3">Belongs to the transketolase family.</text>
</comment>
<feature type="binding site" evidence="14">
    <location>
        <position position="165"/>
    </location>
    <ligand>
        <name>thiamine diphosphate</name>
        <dbReference type="ChEBI" id="CHEBI:58937"/>
    </ligand>
</feature>
<dbReference type="PROSITE" id="PS00801">
    <property type="entry name" value="TRANSKETOLASE_1"/>
    <property type="match status" value="1"/>
</dbReference>
<feature type="binding site" evidence="14">
    <location>
        <position position="269"/>
    </location>
    <ligand>
        <name>thiamine diphosphate</name>
        <dbReference type="ChEBI" id="CHEBI:58937"/>
    </ligand>
</feature>
<dbReference type="FunFam" id="3.40.50.970:FF:000003">
    <property type="entry name" value="Transketolase"/>
    <property type="match status" value="1"/>
</dbReference>
<proteinExistence type="inferred from homology"/>
<feature type="binding site" evidence="14">
    <location>
        <position position="75"/>
    </location>
    <ligand>
        <name>thiamine diphosphate</name>
        <dbReference type="ChEBI" id="CHEBI:58937"/>
    </ligand>
</feature>
<evidence type="ECO:0000256" key="5">
    <source>
        <dbReference type="ARBA" id="ARBA00013152"/>
    </source>
</evidence>
<dbReference type="CDD" id="cd07033">
    <property type="entry name" value="TPP_PYR_DXS_TK_like"/>
    <property type="match status" value="1"/>
</dbReference>
<feature type="active site" description="Proton donor" evidence="12">
    <location>
        <position position="423"/>
    </location>
</feature>
<evidence type="ECO:0000256" key="8">
    <source>
        <dbReference type="ARBA" id="ARBA00022842"/>
    </source>
</evidence>
<dbReference type="FunFam" id="3.40.50.970:FF:000004">
    <property type="entry name" value="Transketolase"/>
    <property type="match status" value="1"/>
</dbReference>
<accession>A0A248VY28</accession>
<dbReference type="SUPFAM" id="SSF52518">
    <property type="entry name" value="Thiamin diphosphate-binding fold (THDP-binding)"/>
    <property type="match status" value="2"/>
</dbReference>
<dbReference type="InterPro" id="IPR049557">
    <property type="entry name" value="Transketolase_CS"/>
</dbReference>
<dbReference type="KEGG" id="parb:CJU94_38035"/>
<dbReference type="InterPro" id="IPR005478">
    <property type="entry name" value="Transketolase_bac-like"/>
</dbReference>
<feature type="domain" description="Transketolase-like pyrimidine-binding" evidence="17">
    <location>
        <begin position="363"/>
        <end position="536"/>
    </location>
</feature>
<keyword evidence="6" id="KW-0808">Transferase</keyword>
<feature type="binding site" evidence="14">
    <location>
        <position position="449"/>
    </location>
    <ligand>
        <name>thiamine diphosphate</name>
        <dbReference type="ChEBI" id="CHEBI:58937"/>
    </ligand>
</feature>
<feature type="binding site" evidence="15">
    <location>
        <position position="164"/>
    </location>
    <ligand>
        <name>Mg(2+)</name>
        <dbReference type="ChEBI" id="CHEBI:18420"/>
    </ligand>
</feature>
<reference evidence="18 19" key="1">
    <citation type="submission" date="2017-08" db="EMBL/GenBank/DDBJ databases">
        <title>Identification and genetic characteristics of simultaneous BTEX- and naphthalene-degrading Paraburkholderia sp. BN5 isolated from petroleum-contaminated soil.</title>
        <authorList>
            <person name="Lee Y."/>
            <person name="Jeon C.O."/>
        </authorList>
    </citation>
    <scope>NUCLEOTIDE SEQUENCE [LARGE SCALE GENOMIC DNA]</scope>
    <source>
        <strain evidence="18 19">BN5</strain>
        <plasmid evidence="18 19">pBN2</plasmid>
    </source>
</reference>
<feature type="binding site" evidence="13">
    <location>
        <position position="269"/>
    </location>
    <ligand>
        <name>substrate</name>
    </ligand>
</feature>
<dbReference type="GO" id="GO:0046872">
    <property type="term" value="F:metal ion binding"/>
    <property type="evidence" value="ECO:0007669"/>
    <property type="project" value="UniProtKB-KW"/>
</dbReference>
<keyword evidence="19" id="KW-1185">Reference proteome</keyword>
<dbReference type="Pfam" id="PF00456">
    <property type="entry name" value="Transketolase_N"/>
    <property type="match status" value="1"/>
</dbReference>
<dbReference type="InterPro" id="IPR055152">
    <property type="entry name" value="Transketolase-like_C_2"/>
</dbReference>
<feature type="binding site" evidence="15">
    <location>
        <position position="196"/>
    </location>
    <ligand>
        <name>Mg(2+)</name>
        <dbReference type="ChEBI" id="CHEBI:18420"/>
    </ligand>
</feature>
<keyword evidence="7 15" id="KW-0479">Metal-binding</keyword>
<dbReference type="InterPro" id="IPR005475">
    <property type="entry name" value="Transketolase-like_Pyr-bd"/>
</dbReference>
<feature type="binding site" evidence="13">
    <location>
        <position position="485"/>
    </location>
    <ligand>
        <name>substrate</name>
    </ligand>
</feature>
<dbReference type="PANTHER" id="PTHR43522">
    <property type="entry name" value="TRANSKETOLASE"/>
    <property type="match status" value="1"/>
</dbReference>
<dbReference type="PANTHER" id="PTHR43522:SF2">
    <property type="entry name" value="TRANSKETOLASE 1-RELATED"/>
    <property type="match status" value="1"/>
</dbReference>
<dbReference type="OrthoDB" id="8732661at2"/>
<feature type="binding site" evidence="13">
    <location>
        <position position="473"/>
    </location>
    <ligand>
        <name>substrate</name>
    </ligand>
</feature>
<dbReference type="RefSeq" id="WP_095423703.1">
    <property type="nucleotide sequence ID" value="NZ_CP022992.1"/>
</dbReference>
<dbReference type="NCBIfam" id="TIGR00232">
    <property type="entry name" value="tktlase_bact"/>
    <property type="match status" value="1"/>
</dbReference>
<dbReference type="SUPFAM" id="SSF52922">
    <property type="entry name" value="TK C-terminal domain-like"/>
    <property type="match status" value="1"/>
</dbReference>
<dbReference type="InterPro" id="IPR005474">
    <property type="entry name" value="Transketolase_N"/>
</dbReference>
<evidence type="ECO:0000256" key="3">
    <source>
        <dbReference type="ARBA" id="ARBA00007131"/>
    </source>
</evidence>
<comment type="subunit">
    <text evidence="4">Homodimer.</text>
</comment>
<name>A0A248VY28_9BURK</name>
<feature type="binding site" evidence="13">
    <location>
        <position position="531"/>
    </location>
    <ligand>
        <name>substrate</name>
    </ligand>
</feature>
<evidence type="ECO:0000256" key="15">
    <source>
        <dbReference type="PIRSR" id="PIRSR605478-4"/>
    </source>
</evidence>
<evidence type="ECO:0000256" key="7">
    <source>
        <dbReference type="ARBA" id="ARBA00022723"/>
    </source>
</evidence>
<evidence type="ECO:0000313" key="19">
    <source>
        <dbReference type="Proteomes" id="UP000215158"/>
    </source>
</evidence>
<protein>
    <recommendedName>
        <fullName evidence="5 11">Transketolase</fullName>
        <ecNumber evidence="5 11">2.2.1.1</ecNumber>
    </recommendedName>
</protein>
<dbReference type="InterPro" id="IPR029061">
    <property type="entry name" value="THDP-binding"/>
</dbReference>
<feature type="binding site" evidence="13">
    <location>
        <position position="481"/>
    </location>
    <ligand>
        <name>substrate</name>
    </ligand>
</feature>
<evidence type="ECO:0000256" key="12">
    <source>
        <dbReference type="PIRSR" id="PIRSR605478-1"/>
    </source>
</evidence>
<evidence type="ECO:0000256" key="2">
    <source>
        <dbReference type="ARBA" id="ARBA00001941"/>
    </source>
</evidence>
<gene>
    <name evidence="18" type="primary">tkt</name>
    <name evidence="18" type="ORF">CJU94_38035</name>
</gene>
<keyword evidence="9 14" id="KW-0786">Thiamine pyrophosphate</keyword>
<dbReference type="SMART" id="SM00861">
    <property type="entry name" value="Transket_pyr"/>
    <property type="match status" value="1"/>
</dbReference>
<feature type="site" description="Important for catalytic activity" evidence="16">
    <location>
        <position position="269"/>
    </location>
</feature>
<dbReference type="EC" id="2.2.1.1" evidence="5 11"/>
<dbReference type="Pfam" id="PF22613">
    <property type="entry name" value="Transketolase_C_1"/>
    <property type="match status" value="1"/>
</dbReference>
<evidence type="ECO:0000256" key="14">
    <source>
        <dbReference type="PIRSR" id="PIRSR605478-3"/>
    </source>
</evidence>
<comment type="cofactor">
    <cofactor evidence="1">
        <name>Ca(2+)</name>
        <dbReference type="ChEBI" id="CHEBI:29108"/>
    </cofactor>
</comment>
<sequence length="680" mass="73131">MNAVVEPSATPATRLMANALRMLAIDAVQQANSGHPGMPLGMAEIAVALWGRHLKHNPRNPHWPDRDRFVLSNGHGSMLLYGLLHLTGYDLPIDELKRFRQLHSKTPGHPEVGVTPGVETTTGPLGQGLTNAVGMALAEALLAREFNRPGHTIVDHHTYVFVGDGCLMEGISHEAASLAGTLKLNKLIVLYDDNGISIDGHVTQWFADDTPARFAAYGWNVVRDVDGHDVDAVDRALSDARAASRPTLICCKTVIGQGSPSKAGTHDVHGAPLGADEIAATRRALDWPHPPFEIPAAVRELWDASARGAAAEAAWTERFEAYRKHFPNEAAEFERRMRGALPAHWRDAVRSMVRDANRNAQSIATRKASQQAIEALAQALPELLGGSADLTGSNLTDWKAAVSVHADDAGLKGGNYLHYGVREFGMSAVLNGIALHRGYIPFGGTFLTFSDYSRNALRMAALMKTRSIFVFTHDSIGLGEDGPTHQSVEHAASLRLIPGLDVWRPCDTVETAQAWACAVERDGPSCLLLSRQNLPFVTRSDVQIDAIARGGYVLRDWPDATAMKRVVLIATGSEVALALDAVAPLAEAGVAARVVSMPSTTVFDRQSRAWRDATLPPGVPRVAVEAGVTSFWRQYVGLEGGVVGVDTFGESAPAAALFAHFNVTVQAVVDEARRVARGAQ</sequence>
<feature type="site" description="Important for catalytic activity" evidence="16">
    <location>
        <position position="35"/>
    </location>
</feature>
<dbReference type="AlphaFoldDB" id="A0A248VY28"/>
<comment type="cofactor">
    <cofactor evidence="15">
        <name>Mg(2+)</name>
        <dbReference type="ChEBI" id="CHEBI:18420"/>
    </cofactor>
    <text evidence="15">Binds 1 Mg(2+) ion per subunit. Can also utilize other divalent metal cations, such as Ca(2+), Mn(2+) and Co(2+).</text>
</comment>
<dbReference type="Proteomes" id="UP000215158">
    <property type="component" value="Plasmid pBN2"/>
</dbReference>
<dbReference type="InterPro" id="IPR009014">
    <property type="entry name" value="Transketo_C/PFOR_II"/>
</dbReference>
<feature type="binding site" evidence="13">
    <location>
        <position position="35"/>
    </location>
    <ligand>
        <name>substrate</name>
    </ligand>
</feature>
<dbReference type="GO" id="GO:0005829">
    <property type="term" value="C:cytosol"/>
    <property type="evidence" value="ECO:0007669"/>
    <property type="project" value="TreeGrafter"/>
</dbReference>
<organism evidence="18 19">
    <name type="scientific">Paraburkholderia aromaticivorans</name>
    <dbReference type="NCBI Taxonomy" id="2026199"/>
    <lineage>
        <taxon>Bacteria</taxon>
        <taxon>Pseudomonadati</taxon>
        <taxon>Pseudomonadota</taxon>
        <taxon>Betaproteobacteria</taxon>
        <taxon>Burkholderiales</taxon>
        <taxon>Burkholderiaceae</taxon>
        <taxon>Paraburkholderia</taxon>
    </lineage>
</organism>
<comment type="catalytic activity">
    <reaction evidence="10">
        <text>D-sedoheptulose 7-phosphate + D-glyceraldehyde 3-phosphate = aldehydo-D-ribose 5-phosphate + D-xylulose 5-phosphate</text>
        <dbReference type="Rhea" id="RHEA:10508"/>
        <dbReference type="ChEBI" id="CHEBI:57483"/>
        <dbReference type="ChEBI" id="CHEBI:57737"/>
        <dbReference type="ChEBI" id="CHEBI:58273"/>
        <dbReference type="ChEBI" id="CHEBI:59776"/>
        <dbReference type="EC" id="2.2.1.1"/>
    </reaction>
</comment>
<dbReference type="CDD" id="cd02012">
    <property type="entry name" value="TPP_TK"/>
    <property type="match status" value="1"/>
</dbReference>